<feature type="transmembrane region" description="Helical" evidence="1">
    <location>
        <begin position="71"/>
        <end position="90"/>
    </location>
</feature>
<reference evidence="2" key="2">
    <citation type="submission" date="2023-06" db="EMBL/GenBank/DDBJ databases">
        <authorList>
            <consortium name="Lawrence Berkeley National Laboratory"/>
            <person name="Haridas S."/>
            <person name="Hensen N."/>
            <person name="Bonometti L."/>
            <person name="Westerberg I."/>
            <person name="Brannstrom I.O."/>
            <person name="Guillou S."/>
            <person name="Cros-Aarteil S."/>
            <person name="Calhoun S."/>
            <person name="Kuo A."/>
            <person name="Mondo S."/>
            <person name="Pangilinan J."/>
            <person name="Riley R."/>
            <person name="Labutti K."/>
            <person name="Andreopoulos B."/>
            <person name="Lipzen A."/>
            <person name="Chen C."/>
            <person name="Yanf M."/>
            <person name="Daum C."/>
            <person name="Ng V."/>
            <person name="Clum A."/>
            <person name="Steindorff A."/>
            <person name="Ohm R."/>
            <person name="Martin F."/>
            <person name="Silar P."/>
            <person name="Natvig D."/>
            <person name="Lalanne C."/>
            <person name="Gautier V."/>
            <person name="Ament-Velasquez S.L."/>
            <person name="Kruys A."/>
            <person name="Hutchinson M.I."/>
            <person name="Powell A.J."/>
            <person name="Barry K."/>
            <person name="Miller A.N."/>
            <person name="Grigoriev I.V."/>
            <person name="Debuchy R."/>
            <person name="Gladieux P."/>
            <person name="Thoren M.H."/>
            <person name="Johannesson H."/>
        </authorList>
    </citation>
    <scope>NUCLEOTIDE SEQUENCE</scope>
    <source>
        <strain evidence="2">CBS 958.72</strain>
    </source>
</reference>
<dbReference type="AlphaFoldDB" id="A0AAE0K0H2"/>
<accession>A0AAE0K0H2</accession>
<dbReference type="EMBL" id="JAULSN010000007">
    <property type="protein sequence ID" value="KAK3367081.1"/>
    <property type="molecule type" value="Genomic_DNA"/>
</dbReference>
<evidence type="ECO:0000256" key="1">
    <source>
        <dbReference type="SAM" id="Phobius"/>
    </source>
</evidence>
<keyword evidence="1" id="KW-0812">Transmembrane</keyword>
<protein>
    <submittedName>
        <fullName evidence="2">Uncharacterized protein</fullName>
    </submittedName>
</protein>
<evidence type="ECO:0000313" key="2">
    <source>
        <dbReference type="EMBL" id="KAK3367081.1"/>
    </source>
</evidence>
<organism evidence="2 3">
    <name type="scientific">Lasiosphaeria ovina</name>
    <dbReference type="NCBI Taxonomy" id="92902"/>
    <lineage>
        <taxon>Eukaryota</taxon>
        <taxon>Fungi</taxon>
        <taxon>Dikarya</taxon>
        <taxon>Ascomycota</taxon>
        <taxon>Pezizomycotina</taxon>
        <taxon>Sordariomycetes</taxon>
        <taxon>Sordariomycetidae</taxon>
        <taxon>Sordariales</taxon>
        <taxon>Lasiosphaeriaceae</taxon>
        <taxon>Lasiosphaeria</taxon>
    </lineage>
</organism>
<keyword evidence="1" id="KW-0472">Membrane</keyword>
<keyword evidence="3" id="KW-1185">Reference proteome</keyword>
<comment type="caution">
    <text evidence="2">The sequence shown here is derived from an EMBL/GenBank/DDBJ whole genome shotgun (WGS) entry which is preliminary data.</text>
</comment>
<feature type="transmembrane region" description="Helical" evidence="1">
    <location>
        <begin position="143"/>
        <end position="162"/>
    </location>
</feature>
<name>A0AAE0K0H2_9PEZI</name>
<proteinExistence type="predicted"/>
<dbReference type="Proteomes" id="UP001287356">
    <property type="component" value="Unassembled WGS sequence"/>
</dbReference>
<keyword evidence="1" id="KW-1133">Transmembrane helix</keyword>
<gene>
    <name evidence="2" type="ORF">B0T24DRAFT_380242</name>
</gene>
<sequence>MLKLHGVCQPPPHRLSCNAAMSSAAAATRSSSMFEPPDLAAVPLPFTASFSPPCWLAGWLVNPRRSALVDALFHCFAVPIRNIFISFWSGRTMMMMMMMMMQQFGFTESSPDKQSIYPHAKKTGNRKTVDLFPGKEVLSVDRWSCLSLFLLFFVTTFPYASLEVGAGRYRLKRTKCLSCAASQNGGGGPYMVHTYYPMTQTDDDDVARFTPAFFLSFSASRKARTTSKQGRAADLPPAARHYLSLGTENINPHGTTGRELG</sequence>
<reference evidence="2" key="1">
    <citation type="journal article" date="2023" name="Mol. Phylogenet. Evol.">
        <title>Genome-scale phylogeny and comparative genomics of the fungal order Sordariales.</title>
        <authorList>
            <person name="Hensen N."/>
            <person name="Bonometti L."/>
            <person name="Westerberg I."/>
            <person name="Brannstrom I.O."/>
            <person name="Guillou S."/>
            <person name="Cros-Aarteil S."/>
            <person name="Calhoun S."/>
            <person name="Haridas S."/>
            <person name="Kuo A."/>
            <person name="Mondo S."/>
            <person name="Pangilinan J."/>
            <person name="Riley R."/>
            <person name="LaButti K."/>
            <person name="Andreopoulos B."/>
            <person name="Lipzen A."/>
            <person name="Chen C."/>
            <person name="Yan M."/>
            <person name="Daum C."/>
            <person name="Ng V."/>
            <person name="Clum A."/>
            <person name="Steindorff A."/>
            <person name="Ohm R.A."/>
            <person name="Martin F."/>
            <person name="Silar P."/>
            <person name="Natvig D.O."/>
            <person name="Lalanne C."/>
            <person name="Gautier V."/>
            <person name="Ament-Velasquez S.L."/>
            <person name="Kruys A."/>
            <person name="Hutchinson M.I."/>
            <person name="Powell A.J."/>
            <person name="Barry K."/>
            <person name="Miller A.N."/>
            <person name="Grigoriev I.V."/>
            <person name="Debuchy R."/>
            <person name="Gladieux P."/>
            <person name="Hiltunen Thoren M."/>
            <person name="Johannesson H."/>
        </authorList>
    </citation>
    <scope>NUCLEOTIDE SEQUENCE</scope>
    <source>
        <strain evidence="2">CBS 958.72</strain>
    </source>
</reference>
<evidence type="ECO:0000313" key="3">
    <source>
        <dbReference type="Proteomes" id="UP001287356"/>
    </source>
</evidence>